<evidence type="ECO:0000256" key="4">
    <source>
        <dbReference type="ARBA" id="ARBA00022989"/>
    </source>
</evidence>
<dbReference type="GO" id="GO:0005886">
    <property type="term" value="C:plasma membrane"/>
    <property type="evidence" value="ECO:0007669"/>
    <property type="project" value="UniProtKB-SubCell"/>
</dbReference>
<evidence type="ECO:0000256" key="5">
    <source>
        <dbReference type="ARBA" id="ARBA00023136"/>
    </source>
</evidence>
<keyword evidence="4 6" id="KW-1133">Transmembrane helix</keyword>
<keyword evidence="5 6" id="KW-0472">Membrane</keyword>
<proteinExistence type="inferred from homology"/>
<evidence type="ECO:0000256" key="1">
    <source>
        <dbReference type="ARBA" id="ARBA00004141"/>
    </source>
</evidence>
<evidence type="ECO:0000256" key="3">
    <source>
        <dbReference type="ARBA" id="ARBA00022692"/>
    </source>
</evidence>
<evidence type="ECO:0000256" key="2">
    <source>
        <dbReference type="ARBA" id="ARBA00009142"/>
    </source>
</evidence>
<dbReference type="Pfam" id="PF01925">
    <property type="entry name" value="TauE"/>
    <property type="match status" value="1"/>
</dbReference>
<evidence type="ECO:0000313" key="8">
    <source>
        <dbReference type="Proteomes" id="UP000777303"/>
    </source>
</evidence>
<feature type="transmembrane region" description="Helical" evidence="6">
    <location>
        <begin position="243"/>
        <end position="263"/>
    </location>
</feature>
<reference evidence="7" key="2">
    <citation type="submission" date="2021-04" db="EMBL/GenBank/DDBJ databases">
        <authorList>
            <person name="Gilroy R."/>
        </authorList>
    </citation>
    <scope>NUCLEOTIDE SEQUENCE</scope>
    <source>
        <strain evidence="7">F6-6636</strain>
    </source>
</reference>
<name>A0A948TJ12_9LACO</name>
<gene>
    <name evidence="7" type="ORF">H9901_00495</name>
</gene>
<feature type="transmembrane region" description="Helical" evidence="6">
    <location>
        <begin position="7"/>
        <end position="30"/>
    </location>
</feature>
<evidence type="ECO:0000256" key="6">
    <source>
        <dbReference type="RuleBase" id="RU363041"/>
    </source>
</evidence>
<sequence length="264" mass="28251">MIIKNIIYALIVIVATVAGSSTGLGGGVVIKPMFDLIGNLSTATVNFYSSLAVFVMAVVTIIRQIKKGFTFNFKVLLSVSGGAVIGGLIGQLLLVAFVHMVSPLHAKLIQSLLLCLMLVSVLLYSLNKHHIKTYHWCNLLTTLSLGLFLGIFSVFLGIGGGPINVALTMILFSFNMREAAVYSVGIIFFAQLTKLIMVLVGSGKSQINFALPTIIAVIIAAIIGGFVGTIINRRASDKGLNVIYNSMIIALIGVTIFNMLRVIF</sequence>
<dbReference type="InterPro" id="IPR002781">
    <property type="entry name" value="TM_pro_TauE-like"/>
</dbReference>
<comment type="caution">
    <text evidence="7">The sequence shown here is derived from an EMBL/GenBank/DDBJ whole genome shotgun (WGS) entry which is preliminary data.</text>
</comment>
<dbReference type="PANTHER" id="PTHR43701:SF2">
    <property type="entry name" value="MEMBRANE TRANSPORTER PROTEIN YJNA-RELATED"/>
    <property type="match status" value="1"/>
</dbReference>
<accession>A0A948TJ12</accession>
<organism evidence="7 8">
    <name type="scientific">Candidatus Paralactobacillus gallistercoris</name>
    <dbReference type="NCBI Taxonomy" id="2838724"/>
    <lineage>
        <taxon>Bacteria</taxon>
        <taxon>Bacillati</taxon>
        <taxon>Bacillota</taxon>
        <taxon>Bacilli</taxon>
        <taxon>Lactobacillales</taxon>
        <taxon>Lactobacillaceae</taxon>
        <taxon>Lactobacillus</taxon>
    </lineage>
</organism>
<dbReference type="AlphaFoldDB" id="A0A948TJ12"/>
<feature type="transmembrane region" description="Helical" evidence="6">
    <location>
        <begin position="45"/>
        <end position="63"/>
    </location>
</feature>
<keyword evidence="6" id="KW-1003">Cell membrane</keyword>
<keyword evidence="3 6" id="KW-0812">Transmembrane</keyword>
<feature type="transmembrane region" description="Helical" evidence="6">
    <location>
        <begin position="138"/>
        <end position="159"/>
    </location>
</feature>
<feature type="transmembrane region" description="Helical" evidence="6">
    <location>
        <begin position="179"/>
        <end position="200"/>
    </location>
</feature>
<comment type="similarity">
    <text evidence="2 6">Belongs to the 4-toluene sulfonate uptake permease (TSUP) (TC 2.A.102) family.</text>
</comment>
<evidence type="ECO:0000313" key="7">
    <source>
        <dbReference type="EMBL" id="MBU3851182.1"/>
    </source>
</evidence>
<feature type="transmembrane region" description="Helical" evidence="6">
    <location>
        <begin position="108"/>
        <end position="126"/>
    </location>
</feature>
<feature type="transmembrane region" description="Helical" evidence="6">
    <location>
        <begin position="75"/>
        <end position="102"/>
    </location>
</feature>
<reference evidence="7" key="1">
    <citation type="journal article" date="2021" name="PeerJ">
        <title>Extensive microbial diversity within the chicken gut microbiome revealed by metagenomics and culture.</title>
        <authorList>
            <person name="Gilroy R."/>
            <person name="Ravi A."/>
            <person name="Getino M."/>
            <person name="Pursley I."/>
            <person name="Horton D.L."/>
            <person name="Alikhan N.F."/>
            <person name="Baker D."/>
            <person name="Gharbi K."/>
            <person name="Hall N."/>
            <person name="Watson M."/>
            <person name="Adriaenssens E.M."/>
            <person name="Foster-Nyarko E."/>
            <person name="Jarju S."/>
            <person name="Secka A."/>
            <person name="Antonio M."/>
            <person name="Oren A."/>
            <person name="Chaudhuri R.R."/>
            <person name="La Ragione R."/>
            <person name="Hildebrand F."/>
            <person name="Pallen M.J."/>
        </authorList>
    </citation>
    <scope>NUCLEOTIDE SEQUENCE</scope>
    <source>
        <strain evidence="7">F6-6636</strain>
    </source>
</reference>
<dbReference type="InterPro" id="IPR051598">
    <property type="entry name" value="TSUP/Inactive_protease-like"/>
</dbReference>
<comment type="subcellular location">
    <subcellularLocation>
        <location evidence="6">Cell membrane</location>
        <topology evidence="6">Multi-pass membrane protein</topology>
    </subcellularLocation>
    <subcellularLocation>
        <location evidence="1">Membrane</location>
        <topology evidence="1">Multi-pass membrane protein</topology>
    </subcellularLocation>
</comment>
<dbReference type="PANTHER" id="PTHR43701">
    <property type="entry name" value="MEMBRANE TRANSPORTER PROTEIN MJ0441-RELATED"/>
    <property type="match status" value="1"/>
</dbReference>
<dbReference type="EMBL" id="JAHLFS010000008">
    <property type="protein sequence ID" value="MBU3851182.1"/>
    <property type="molecule type" value="Genomic_DNA"/>
</dbReference>
<feature type="transmembrane region" description="Helical" evidence="6">
    <location>
        <begin position="207"/>
        <end position="231"/>
    </location>
</feature>
<protein>
    <recommendedName>
        <fullName evidence="6">Probable membrane transporter protein</fullName>
    </recommendedName>
</protein>
<dbReference type="Proteomes" id="UP000777303">
    <property type="component" value="Unassembled WGS sequence"/>
</dbReference>